<protein>
    <submittedName>
        <fullName evidence="5">Filamentation induced by cAMP protein fic</fullName>
    </submittedName>
</protein>
<dbReference type="AlphaFoldDB" id="A0A6I8M7W9"/>
<keyword evidence="2" id="KW-0547">Nucleotide-binding</keyword>
<sequence length="233" mass="27990">MNNLNKLLTEEYFQDLLVRMAHNSTAIEGNTLTQAETISILLHKVIPKTMNEREYYEVKNYEKTFNYIFNNKDEFSIEKIKKFHYLIMDNIRDDNGKFKKSNNSIIGATFETTPAYQIPYVLKEWLDNYNYRIKIAKTNTEKLEIILKSHIDFERIHPFSDGNGRTGRIIMIEQCIQENLDFFVIPVNDKWKYINFLQNENGKDFAKWCIELQKIENERIKNFYNNFKENHDR</sequence>
<dbReference type="Pfam" id="PF02661">
    <property type="entry name" value="Fic"/>
    <property type="match status" value="1"/>
</dbReference>
<dbReference type="PROSITE" id="PS51459">
    <property type="entry name" value="FIDO"/>
    <property type="match status" value="1"/>
</dbReference>
<dbReference type="SUPFAM" id="SSF140931">
    <property type="entry name" value="Fic-like"/>
    <property type="match status" value="1"/>
</dbReference>
<dbReference type="InterPro" id="IPR003812">
    <property type="entry name" value="Fido"/>
</dbReference>
<evidence type="ECO:0000313" key="5">
    <source>
        <dbReference type="EMBL" id="VWL84931.1"/>
    </source>
</evidence>
<feature type="active site" evidence="1">
    <location>
        <position position="157"/>
    </location>
</feature>
<feature type="binding site" evidence="2">
    <location>
        <begin position="161"/>
        <end position="168"/>
    </location>
    <ligand>
        <name>ATP</name>
        <dbReference type="ChEBI" id="CHEBI:30616"/>
    </ligand>
</feature>
<evidence type="ECO:0000256" key="3">
    <source>
        <dbReference type="PIRSR" id="PIRSR640198-3"/>
    </source>
</evidence>
<keyword evidence="2" id="KW-0067">ATP-binding</keyword>
<name>A0A6I8M7W9_9FUSO</name>
<dbReference type="InterPro" id="IPR040198">
    <property type="entry name" value="Fido_containing"/>
</dbReference>
<evidence type="ECO:0000256" key="2">
    <source>
        <dbReference type="PIRSR" id="PIRSR640198-2"/>
    </source>
</evidence>
<dbReference type="Gene3D" id="1.10.3290.10">
    <property type="entry name" value="Fido-like domain"/>
    <property type="match status" value="1"/>
</dbReference>
<evidence type="ECO:0000313" key="6">
    <source>
        <dbReference type="Proteomes" id="UP000419017"/>
    </source>
</evidence>
<feature type="site" description="Important for autoinhibition of adenylyltransferase activity" evidence="3">
    <location>
        <position position="28"/>
    </location>
</feature>
<feature type="domain" description="Fido" evidence="4">
    <location>
        <begin position="75"/>
        <end position="226"/>
    </location>
</feature>
<gene>
    <name evidence="5" type="ORF">OMES3154_00204</name>
</gene>
<proteinExistence type="predicted"/>
<dbReference type="Proteomes" id="UP000419017">
    <property type="component" value="Unassembled WGS sequence"/>
</dbReference>
<dbReference type="PANTHER" id="PTHR13504">
    <property type="entry name" value="FIDO DOMAIN-CONTAINING PROTEIN DDB_G0283145"/>
    <property type="match status" value="1"/>
</dbReference>
<reference evidence="5 6" key="1">
    <citation type="submission" date="2019-10" db="EMBL/GenBank/DDBJ databases">
        <authorList>
            <person name="Blom J."/>
        </authorList>
    </citation>
    <scope>NUCLEOTIDE SEQUENCE [LARGE SCALE GENOMIC DNA]</scope>
    <source>
        <strain evidence="5 6">ES3154-GLU</strain>
    </source>
</reference>
<dbReference type="GO" id="GO:0005524">
    <property type="term" value="F:ATP binding"/>
    <property type="evidence" value="ECO:0007669"/>
    <property type="project" value="UniProtKB-KW"/>
</dbReference>
<keyword evidence="6" id="KW-1185">Reference proteome</keyword>
<dbReference type="PANTHER" id="PTHR13504:SF38">
    <property type="entry name" value="FIDO DOMAIN-CONTAINING PROTEIN"/>
    <property type="match status" value="1"/>
</dbReference>
<feature type="binding site" evidence="2">
    <location>
        <position position="201"/>
    </location>
    <ligand>
        <name>ATP</name>
        <dbReference type="ChEBI" id="CHEBI:30616"/>
    </ligand>
</feature>
<evidence type="ECO:0000256" key="1">
    <source>
        <dbReference type="PIRSR" id="PIRSR640198-1"/>
    </source>
</evidence>
<accession>A0A6I8M7W9</accession>
<evidence type="ECO:0000259" key="4">
    <source>
        <dbReference type="PROSITE" id="PS51459"/>
    </source>
</evidence>
<dbReference type="RefSeq" id="WP_156682980.1">
    <property type="nucleotide sequence ID" value="NZ_CABWIB010000001.1"/>
</dbReference>
<dbReference type="EMBL" id="CABWIB010000001">
    <property type="protein sequence ID" value="VWL84931.1"/>
    <property type="molecule type" value="Genomic_DNA"/>
</dbReference>
<dbReference type="InterPro" id="IPR036597">
    <property type="entry name" value="Fido-like_dom_sf"/>
</dbReference>
<organism evidence="5 6">
    <name type="scientific">Oceanivirga miroungae</name>
    <dbReference type="NCBI Taxonomy" id="1130046"/>
    <lineage>
        <taxon>Bacteria</taxon>
        <taxon>Fusobacteriati</taxon>
        <taxon>Fusobacteriota</taxon>
        <taxon>Fusobacteriia</taxon>
        <taxon>Fusobacteriales</taxon>
        <taxon>Leptotrichiaceae</taxon>
        <taxon>Oceanivirga</taxon>
    </lineage>
</organism>